<accession>A0A1G4KGS0</accession>
<feature type="region of interest" description="Disordered" evidence="1">
    <location>
        <begin position="83"/>
        <end position="219"/>
    </location>
</feature>
<reference evidence="3" key="1">
    <citation type="submission" date="2016-03" db="EMBL/GenBank/DDBJ databases">
        <authorList>
            <person name="Devillers H."/>
        </authorList>
    </citation>
    <scope>NUCLEOTIDE SEQUENCE [LARGE SCALE GENOMIC DNA]</scope>
</reference>
<name>A0A1G4KGS0_9SACH</name>
<feature type="region of interest" description="Disordered" evidence="1">
    <location>
        <begin position="254"/>
        <end position="288"/>
    </location>
</feature>
<dbReference type="Proteomes" id="UP000191024">
    <property type="component" value="Chromosome H"/>
</dbReference>
<proteinExistence type="predicted"/>
<feature type="region of interest" description="Disordered" evidence="1">
    <location>
        <begin position="1"/>
        <end position="39"/>
    </location>
</feature>
<evidence type="ECO:0000313" key="2">
    <source>
        <dbReference type="EMBL" id="SCV03715.1"/>
    </source>
</evidence>
<gene>
    <name evidence="2" type="ORF">LAMI_0H10374G</name>
</gene>
<sequence>MERSSTPSLVGVSVRSINDSSNPDFSDNASVSVAESRTSPKLLNKIQSSTNLSKTDSAYTSVDDLTREGALLTDDNDVDLDQVINRPGEPRVSGELRRAARRPRAAVRAQYTSDVGLRRSQHSSTSLVTATDPLHDSRNSRSSSVPAAPGTAPNDKIRNSFGEFIPDKSHRPHLAHGDSYQNIHEGEEDEERAGRSSRREKPSTDYLRSLSRSLSRDARKTRAIEELKDARMYSTNNYSISRADLENAPHVIKEEREEEEQEGVLIDDEGNEEYPPELTEAKINAGHD</sequence>
<evidence type="ECO:0000313" key="3">
    <source>
        <dbReference type="Proteomes" id="UP000191024"/>
    </source>
</evidence>
<protein>
    <submittedName>
        <fullName evidence="2">LAMI_0H10374g1_1</fullName>
    </submittedName>
</protein>
<dbReference type="OrthoDB" id="4068767at2759"/>
<evidence type="ECO:0000256" key="1">
    <source>
        <dbReference type="SAM" id="MobiDB-lite"/>
    </source>
</evidence>
<feature type="compositionally biased region" description="Basic and acidic residues" evidence="1">
    <location>
        <begin position="88"/>
        <end position="98"/>
    </location>
</feature>
<feature type="compositionally biased region" description="Acidic residues" evidence="1">
    <location>
        <begin position="256"/>
        <end position="275"/>
    </location>
</feature>
<dbReference type="AlphaFoldDB" id="A0A1G4KGS0"/>
<keyword evidence="3" id="KW-1185">Reference proteome</keyword>
<feature type="compositionally biased region" description="Polar residues" evidence="1">
    <location>
        <begin position="15"/>
        <end position="39"/>
    </location>
</feature>
<feature type="compositionally biased region" description="Basic and acidic residues" evidence="1">
    <location>
        <begin position="192"/>
        <end position="203"/>
    </location>
</feature>
<organism evidence="2 3">
    <name type="scientific">Lachancea mirantina</name>
    <dbReference type="NCBI Taxonomy" id="1230905"/>
    <lineage>
        <taxon>Eukaryota</taxon>
        <taxon>Fungi</taxon>
        <taxon>Dikarya</taxon>
        <taxon>Ascomycota</taxon>
        <taxon>Saccharomycotina</taxon>
        <taxon>Saccharomycetes</taxon>
        <taxon>Saccharomycetales</taxon>
        <taxon>Saccharomycetaceae</taxon>
        <taxon>Lachancea</taxon>
    </lineage>
</organism>
<dbReference type="EMBL" id="LT598468">
    <property type="protein sequence ID" value="SCV03715.1"/>
    <property type="molecule type" value="Genomic_DNA"/>
</dbReference>